<evidence type="ECO:0000313" key="8">
    <source>
        <dbReference type="Proteomes" id="UP000095350"/>
    </source>
</evidence>
<sequence>MKFQRIQDLRIDNDLTIKEISAMLGLHRDVYSRYEKGLRDFPIDILIKLADIYHCSIDYLVGRVDTK</sequence>
<accession>A0A173R0N8</accession>
<dbReference type="PaxDb" id="166486-ERS852572_00100"/>
<dbReference type="EMBL" id="QRQN01000004">
    <property type="protein sequence ID" value="RHN10848.1"/>
    <property type="molecule type" value="Genomic_DNA"/>
</dbReference>
<dbReference type="GeneID" id="61434107"/>
<dbReference type="Proteomes" id="UP000283513">
    <property type="component" value="Unassembled WGS sequence"/>
</dbReference>
<dbReference type="OrthoDB" id="9812239at2"/>
<dbReference type="Proteomes" id="UP000284051">
    <property type="component" value="Unassembled WGS sequence"/>
</dbReference>
<dbReference type="Gene3D" id="1.10.260.40">
    <property type="entry name" value="lambda repressor-like DNA-binding domains"/>
    <property type="match status" value="1"/>
</dbReference>
<gene>
    <name evidence="2" type="primary">immR_1</name>
    <name evidence="6" type="ORF">DW264_12065</name>
    <name evidence="5" type="ORF">DW856_07015</name>
    <name evidence="7" type="ORF">DWZ31_04695</name>
    <name evidence="2" type="ORF">ERS852572_00100</name>
    <name evidence="4" type="ORF">GCK47_00460</name>
    <name evidence="3" type="ORF">GMD50_01695</name>
</gene>
<organism evidence="2 8">
    <name type="scientific">Roseburia intestinalis</name>
    <dbReference type="NCBI Taxonomy" id="166486"/>
    <lineage>
        <taxon>Bacteria</taxon>
        <taxon>Bacillati</taxon>
        <taxon>Bacillota</taxon>
        <taxon>Clostridia</taxon>
        <taxon>Lachnospirales</taxon>
        <taxon>Lachnospiraceae</taxon>
        <taxon>Roseburia</taxon>
    </lineage>
</organism>
<dbReference type="STRING" id="166486.ERS852572_00100"/>
<dbReference type="EMBL" id="QRID01000011">
    <property type="protein sequence ID" value="RHG27482.1"/>
    <property type="molecule type" value="Genomic_DNA"/>
</dbReference>
<evidence type="ECO:0000313" key="12">
    <source>
        <dbReference type="Proteomes" id="UP000478483"/>
    </source>
</evidence>
<dbReference type="InterPro" id="IPR001387">
    <property type="entry name" value="Cro/C1-type_HTH"/>
</dbReference>
<evidence type="ECO:0000313" key="6">
    <source>
        <dbReference type="EMBL" id="RHG27482.1"/>
    </source>
</evidence>
<evidence type="ECO:0000313" key="3">
    <source>
        <dbReference type="EMBL" id="MTR83784.1"/>
    </source>
</evidence>
<dbReference type="Proteomes" id="UP000095350">
    <property type="component" value="Unassembled WGS sequence"/>
</dbReference>
<protein>
    <submittedName>
        <fullName evidence="2">HTH-type transcriptional regulator immR</fullName>
    </submittedName>
    <submittedName>
        <fullName evidence="3">Helix-turn-helix domain-containing protein</fullName>
    </submittedName>
    <submittedName>
        <fullName evidence="5">XRE family transcriptional regulator</fullName>
    </submittedName>
</protein>
<dbReference type="Proteomes" id="UP000478483">
    <property type="component" value="Unassembled WGS sequence"/>
</dbReference>
<dbReference type="EMBL" id="CYXZ01000001">
    <property type="protein sequence ID" value="CUM71397.1"/>
    <property type="molecule type" value="Genomic_DNA"/>
</dbReference>
<evidence type="ECO:0000313" key="5">
    <source>
        <dbReference type="EMBL" id="RHC17888.1"/>
    </source>
</evidence>
<dbReference type="Proteomes" id="UP000283586">
    <property type="component" value="Unassembled WGS sequence"/>
</dbReference>
<evidence type="ECO:0000313" key="9">
    <source>
        <dbReference type="Proteomes" id="UP000283513"/>
    </source>
</evidence>
<dbReference type="CDD" id="cd00093">
    <property type="entry name" value="HTH_XRE"/>
    <property type="match status" value="1"/>
</dbReference>
<dbReference type="RefSeq" id="WP_006857028.1">
    <property type="nucleotide sequence ID" value="NZ_CABIYH010000001.1"/>
</dbReference>
<evidence type="ECO:0000313" key="11">
    <source>
        <dbReference type="Proteomes" id="UP000284051"/>
    </source>
</evidence>
<dbReference type="AlphaFoldDB" id="A0A173R0N8"/>
<feature type="domain" description="HTH cro/C1-type" evidence="1">
    <location>
        <begin position="6"/>
        <end position="60"/>
    </location>
</feature>
<evidence type="ECO:0000313" key="13">
    <source>
        <dbReference type="Proteomes" id="UP000479531"/>
    </source>
</evidence>
<reference evidence="9 10" key="2">
    <citation type="submission" date="2018-08" db="EMBL/GenBank/DDBJ databases">
        <title>A genome reference for cultivated species of the human gut microbiota.</title>
        <authorList>
            <person name="Zou Y."/>
            <person name="Xue W."/>
            <person name="Luo G."/>
        </authorList>
    </citation>
    <scope>NUCLEOTIDE SEQUENCE [LARGE SCALE GENOMIC DNA]</scope>
    <source>
        <strain evidence="7 10">AF31-21AC</strain>
        <strain evidence="6 11">AM22-21LB</strain>
        <strain evidence="5 9">AM37-1AC</strain>
    </source>
</reference>
<dbReference type="EMBL" id="WNAJ01000001">
    <property type="protein sequence ID" value="MTR83784.1"/>
    <property type="molecule type" value="Genomic_DNA"/>
</dbReference>
<dbReference type="EMBL" id="QSHO01000005">
    <property type="protein sequence ID" value="RHC17888.1"/>
    <property type="molecule type" value="Genomic_DNA"/>
</dbReference>
<evidence type="ECO:0000313" key="10">
    <source>
        <dbReference type="Proteomes" id="UP000283586"/>
    </source>
</evidence>
<dbReference type="InterPro" id="IPR010982">
    <property type="entry name" value="Lambda_DNA-bd_dom_sf"/>
</dbReference>
<evidence type="ECO:0000259" key="1">
    <source>
        <dbReference type="PROSITE" id="PS50943"/>
    </source>
</evidence>
<reference evidence="2 8" key="1">
    <citation type="submission" date="2015-09" db="EMBL/GenBank/DDBJ databases">
        <authorList>
            <consortium name="Pathogen Informatics"/>
        </authorList>
    </citation>
    <scope>NUCLEOTIDE SEQUENCE [LARGE SCALE GENOMIC DNA]</scope>
    <source>
        <strain evidence="2 8">2789STDY5834960</strain>
    </source>
</reference>
<name>A0A173R0N8_9FIRM</name>
<dbReference type="Proteomes" id="UP000479531">
    <property type="component" value="Unassembled WGS sequence"/>
</dbReference>
<evidence type="ECO:0000313" key="7">
    <source>
        <dbReference type="EMBL" id="RHN10848.1"/>
    </source>
</evidence>
<dbReference type="SUPFAM" id="SSF47413">
    <property type="entry name" value="lambda repressor-like DNA-binding domains"/>
    <property type="match status" value="1"/>
</dbReference>
<reference evidence="3 12" key="3">
    <citation type="journal article" date="2019" name="Nat. Med.">
        <title>A library of human gut bacterial isolates paired with longitudinal multiomics data enables mechanistic microbiome research.</title>
        <authorList>
            <person name="Poyet M."/>
            <person name="Groussin M."/>
            <person name="Gibbons S.M."/>
            <person name="Avila-Pacheco J."/>
            <person name="Jiang X."/>
            <person name="Kearney S.M."/>
            <person name="Perrotta A.R."/>
            <person name="Berdy B."/>
            <person name="Zhao S."/>
            <person name="Lieberman T.D."/>
            <person name="Swanson P.K."/>
            <person name="Smith M."/>
            <person name="Roesemann S."/>
            <person name="Alexander J.E."/>
            <person name="Rich S.A."/>
            <person name="Livny J."/>
            <person name="Vlamakis H."/>
            <person name="Clish C."/>
            <person name="Bullock K."/>
            <person name="Deik A."/>
            <person name="Scott J."/>
            <person name="Pierce K.A."/>
            <person name="Xavier R.J."/>
            <person name="Alm E.J."/>
        </authorList>
    </citation>
    <scope>NUCLEOTIDE SEQUENCE [LARGE SCALE GENOMIC DNA]</scope>
    <source>
        <strain evidence="3 12">BIOML-A1</strain>
    </source>
</reference>
<reference evidence="4 13" key="4">
    <citation type="submission" date="2019-10" db="EMBL/GenBank/DDBJ databases">
        <title>Roseburia spp. ameliorate alcoholic fatty liver via restoration of gut barrier function.</title>
        <authorList>
            <person name="Seo B."/>
            <person name="Ko G."/>
        </authorList>
    </citation>
    <scope>NUCLEOTIDE SEQUENCE [LARGE SCALE GENOMIC DNA]</scope>
    <source>
        <strain evidence="4 13">SNUG30017</strain>
    </source>
</reference>
<evidence type="ECO:0000313" key="2">
    <source>
        <dbReference type="EMBL" id="CUM71397.1"/>
    </source>
</evidence>
<dbReference type="SMART" id="SM00530">
    <property type="entry name" value="HTH_XRE"/>
    <property type="match status" value="1"/>
</dbReference>
<dbReference type="PROSITE" id="PS50943">
    <property type="entry name" value="HTH_CROC1"/>
    <property type="match status" value="1"/>
</dbReference>
<evidence type="ECO:0000313" key="4">
    <source>
        <dbReference type="EMBL" id="MVQ44217.1"/>
    </source>
</evidence>
<dbReference type="EMBL" id="WGGT01000001">
    <property type="protein sequence ID" value="MVQ44217.1"/>
    <property type="molecule type" value="Genomic_DNA"/>
</dbReference>
<dbReference type="Pfam" id="PF01381">
    <property type="entry name" value="HTH_3"/>
    <property type="match status" value="1"/>
</dbReference>
<proteinExistence type="predicted"/>
<dbReference type="GO" id="GO:0003677">
    <property type="term" value="F:DNA binding"/>
    <property type="evidence" value="ECO:0007669"/>
    <property type="project" value="InterPro"/>
</dbReference>